<sequence>MDIKEINGETLLEINDPNDYVLAELCKREEGFWKKLLEKLKELSPRKRESYIKKLFYLSRLRKDVLNEYEKLKEEVGDMPIVIDINQDPLYLRGIQQGIEQRIYKGLLYEAQELLIEALEVKFGEVSEEIKERIKRTEDMELLKRLHRLVIKAETFEEVKKELEASLKG</sequence>
<organism evidence="1">
    <name type="scientific">Caldimicrobium thiodismutans</name>
    <dbReference type="NCBI Taxonomy" id="1653476"/>
    <lineage>
        <taxon>Bacteria</taxon>
        <taxon>Pseudomonadati</taxon>
        <taxon>Thermodesulfobacteriota</taxon>
        <taxon>Thermodesulfobacteria</taxon>
        <taxon>Thermodesulfobacteriales</taxon>
        <taxon>Thermodesulfobacteriaceae</taxon>
        <taxon>Caldimicrobium</taxon>
    </lineage>
</organism>
<name>A0A832LV28_9BACT</name>
<reference evidence="1" key="1">
    <citation type="journal article" date="2020" name="mSystems">
        <title>Genome- and Community-Level Interaction Insights into Carbon Utilization and Element Cycling Functions of Hydrothermarchaeota in Hydrothermal Sediment.</title>
        <authorList>
            <person name="Zhou Z."/>
            <person name="Liu Y."/>
            <person name="Xu W."/>
            <person name="Pan J."/>
            <person name="Luo Z.H."/>
            <person name="Li M."/>
        </authorList>
    </citation>
    <scope>NUCLEOTIDE SEQUENCE [LARGE SCALE GENOMIC DNA]</scope>
    <source>
        <strain evidence="1">SpSt-605</strain>
    </source>
</reference>
<dbReference type="AlphaFoldDB" id="A0A832LV28"/>
<dbReference type="EMBL" id="DSZU01000109">
    <property type="protein sequence ID" value="HGV55642.1"/>
    <property type="molecule type" value="Genomic_DNA"/>
</dbReference>
<accession>A0A832LV28</accession>
<evidence type="ECO:0000313" key="1">
    <source>
        <dbReference type="EMBL" id="HGV55642.1"/>
    </source>
</evidence>
<comment type="caution">
    <text evidence="1">The sequence shown here is derived from an EMBL/GenBank/DDBJ whole genome shotgun (WGS) entry which is preliminary data.</text>
</comment>
<protein>
    <submittedName>
        <fullName evidence="1">Uncharacterized protein</fullName>
    </submittedName>
</protein>
<gene>
    <name evidence="1" type="ORF">ENT73_06145</name>
</gene>
<proteinExistence type="predicted"/>